<name>A0AA43Q546_9GAMM</name>
<keyword evidence="1" id="KW-0472">Membrane</keyword>
<dbReference type="Proteomes" id="UP001160519">
    <property type="component" value="Unassembled WGS sequence"/>
</dbReference>
<keyword evidence="3" id="KW-1185">Reference proteome</keyword>
<gene>
    <name evidence="2" type="ORF">PSU93_12110</name>
</gene>
<dbReference type="EMBL" id="JAQSDF010000047">
    <property type="protein sequence ID" value="MDI1231884.1"/>
    <property type="molecule type" value="Genomic_DNA"/>
</dbReference>
<feature type="transmembrane region" description="Helical" evidence="1">
    <location>
        <begin position="6"/>
        <end position="25"/>
    </location>
</feature>
<evidence type="ECO:0000256" key="1">
    <source>
        <dbReference type="SAM" id="Phobius"/>
    </source>
</evidence>
<reference evidence="2" key="1">
    <citation type="submission" date="2023-01" db="EMBL/GenBank/DDBJ databases">
        <title>Biogeochemical cycle of methane in antarctic sediments.</title>
        <authorList>
            <person name="Roldan D.M."/>
            <person name="Menes R.J."/>
        </authorList>
    </citation>
    <scope>NUCLEOTIDE SEQUENCE [LARGE SCALE GENOMIC DNA]</scope>
    <source>
        <strain evidence="2">K-2018 MAG008</strain>
    </source>
</reference>
<keyword evidence="1" id="KW-1133">Transmembrane helix</keyword>
<proteinExistence type="predicted"/>
<keyword evidence="1" id="KW-0812">Transmembrane</keyword>
<evidence type="ECO:0000313" key="2">
    <source>
        <dbReference type="EMBL" id="MDI1231884.1"/>
    </source>
</evidence>
<protein>
    <submittedName>
        <fullName evidence="2">Uncharacterized protein</fullName>
    </submittedName>
</protein>
<comment type="caution">
    <text evidence="2">The sequence shown here is derived from an EMBL/GenBank/DDBJ whole genome shotgun (WGS) entry which is preliminary data.</text>
</comment>
<accession>A0AA43Q546</accession>
<dbReference type="AlphaFoldDB" id="A0AA43Q546"/>
<sequence length="75" mass="8386">MIWVDFLCIELIFIFLVMGLLRGFVKRVFSLALMIATLPTSMDGGSADDCREQSRPPSMAVAVFMESTVSLRQPE</sequence>
<organism evidence="2 3">
    <name type="scientific">Candidatus Methylobacter titanis</name>
    <dbReference type="NCBI Taxonomy" id="3053457"/>
    <lineage>
        <taxon>Bacteria</taxon>
        <taxon>Pseudomonadati</taxon>
        <taxon>Pseudomonadota</taxon>
        <taxon>Gammaproteobacteria</taxon>
        <taxon>Methylococcales</taxon>
        <taxon>Methylococcaceae</taxon>
        <taxon>Methylobacter</taxon>
    </lineage>
</organism>
<evidence type="ECO:0000313" key="3">
    <source>
        <dbReference type="Proteomes" id="UP001160519"/>
    </source>
</evidence>